<accession>A0A6F9DDB4</accession>
<feature type="coiled-coil region" evidence="3">
    <location>
        <begin position="347"/>
        <end position="399"/>
    </location>
</feature>
<feature type="compositionally biased region" description="Basic and acidic residues" evidence="4">
    <location>
        <begin position="269"/>
        <end position="278"/>
    </location>
</feature>
<proteinExistence type="evidence at transcript level"/>
<evidence type="ECO:0000256" key="1">
    <source>
        <dbReference type="ARBA" id="ARBA00009097"/>
    </source>
</evidence>
<feature type="compositionally biased region" description="Basic and acidic residues" evidence="4">
    <location>
        <begin position="200"/>
        <end position="214"/>
    </location>
</feature>
<dbReference type="EMBL" id="LR785053">
    <property type="protein sequence ID" value="CAB3244521.1"/>
    <property type="molecule type" value="mRNA"/>
</dbReference>
<keyword evidence="2 3" id="KW-0175">Coiled coil</keyword>
<protein>
    <submittedName>
        <fullName evidence="5">Protein FAM76B</fullName>
    </submittedName>
</protein>
<dbReference type="PANTHER" id="PTHR46176">
    <property type="entry name" value="LD21662P"/>
    <property type="match status" value="1"/>
</dbReference>
<dbReference type="Pfam" id="PF16046">
    <property type="entry name" value="FAM76"/>
    <property type="match status" value="2"/>
</dbReference>
<evidence type="ECO:0000256" key="2">
    <source>
        <dbReference type="ARBA" id="ARBA00023054"/>
    </source>
</evidence>
<evidence type="ECO:0000256" key="4">
    <source>
        <dbReference type="SAM" id="MobiDB-lite"/>
    </source>
</evidence>
<dbReference type="InterPro" id="IPR032017">
    <property type="entry name" value="FAM76"/>
</dbReference>
<sequence length="426" mass="48419">MAQYACTKCLQWFRFDQLSEEKQICSDCLTKDAQKDEQPKKKKSKAETVSAVNCKYCLTDLKNKNIVNRDICDRCDKNFLEHGEPRTCSYCQLQSAFIGGKCQRCASSLKKYGQPINCHKCNLKAAFDHSKARIQDLILCWLCYVTLQKDLRKGKRKHRNSGGKSSDKEETKKCKLEKSTSPNSCDQVWKDLFGEDKDYRATNKPERARSEEKTVSSSSQRSASRDELRKKAQHNSRKAQAEHRKREKETHKHSRSSFESKLQSFEKTMTPEKSEKTSTPEGATGATKPDSNKSTPRLAVGTGESKSDNEASSTPSMLLKPTDRIRNGSIMELGAVPVVNDNNIVTVTKLREEISSLKKQLSKKDQALLEKDKQISRLKVEHLQEERSLQAKLRSQEEEFLKSKEAAMSKNHELLKKISQLSKGKA</sequence>
<evidence type="ECO:0000256" key="3">
    <source>
        <dbReference type="SAM" id="Coils"/>
    </source>
</evidence>
<dbReference type="GO" id="GO:0016607">
    <property type="term" value="C:nuclear speck"/>
    <property type="evidence" value="ECO:0007669"/>
    <property type="project" value="TreeGrafter"/>
</dbReference>
<evidence type="ECO:0000313" key="5">
    <source>
        <dbReference type="EMBL" id="CAB3244521.1"/>
    </source>
</evidence>
<dbReference type="AlphaFoldDB" id="A0A6F9DDB4"/>
<feature type="region of interest" description="Disordered" evidence="4">
    <location>
        <begin position="200"/>
        <end position="323"/>
    </location>
</feature>
<reference evidence="5" key="1">
    <citation type="submission" date="2020-04" db="EMBL/GenBank/DDBJ databases">
        <authorList>
            <person name="Neveu A P."/>
        </authorList>
    </citation>
    <scope>NUCLEOTIDE SEQUENCE</scope>
    <source>
        <tissue evidence="5">Whole embryo</tissue>
    </source>
</reference>
<dbReference type="PANTHER" id="PTHR46176:SF1">
    <property type="entry name" value="LD21662P"/>
    <property type="match status" value="1"/>
</dbReference>
<comment type="similarity">
    <text evidence="1">Belongs to the FAM76 family.</text>
</comment>
<gene>
    <name evidence="5" type="primary">Fam76b</name>
</gene>
<name>A0A6F9DDB4_9ASCI</name>
<feature type="compositionally biased region" description="Basic and acidic residues" evidence="4">
    <location>
        <begin position="239"/>
        <end position="250"/>
    </location>
</feature>
<organism evidence="5">
    <name type="scientific">Phallusia mammillata</name>
    <dbReference type="NCBI Taxonomy" id="59560"/>
    <lineage>
        <taxon>Eukaryota</taxon>
        <taxon>Metazoa</taxon>
        <taxon>Chordata</taxon>
        <taxon>Tunicata</taxon>
        <taxon>Ascidiacea</taxon>
        <taxon>Phlebobranchia</taxon>
        <taxon>Ascidiidae</taxon>
        <taxon>Phallusia</taxon>
    </lineage>
</organism>
<feature type="compositionally biased region" description="Basic and acidic residues" evidence="4">
    <location>
        <begin position="165"/>
        <end position="178"/>
    </location>
</feature>
<feature type="compositionally biased region" description="Polar residues" evidence="4">
    <location>
        <begin position="257"/>
        <end position="267"/>
    </location>
</feature>
<feature type="region of interest" description="Disordered" evidence="4">
    <location>
        <begin position="154"/>
        <end position="184"/>
    </location>
</feature>